<gene>
    <name evidence="2" type="ORF">AB5J58_27560</name>
</gene>
<proteinExistence type="predicted"/>
<dbReference type="AlphaFoldDB" id="A0AB39MFF9"/>
<evidence type="ECO:0000256" key="1">
    <source>
        <dbReference type="SAM" id="MobiDB-lite"/>
    </source>
</evidence>
<sequence>MYLVHALLRLSDHPVPADFAAFVSGCAEPEDRLDHADLHPDAEGGPVLGLFVTAPSMAAAEGTARVLVERALKRHPVLDEGALVRCEVPFTLPFYEWLALLPDEAGRLMPGRFRPAETDDKPDTGREK</sequence>
<reference evidence="2" key="1">
    <citation type="submission" date="2024-07" db="EMBL/GenBank/DDBJ databases">
        <authorList>
            <person name="Yu S.T."/>
        </authorList>
    </citation>
    <scope>NUCLEOTIDE SEQUENCE</scope>
    <source>
        <strain evidence="2">R08</strain>
    </source>
</reference>
<feature type="region of interest" description="Disordered" evidence="1">
    <location>
        <begin position="108"/>
        <end position="128"/>
    </location>
</feature>
<name>A0AB39MFF9_9ACTN</name>
<dbReference type="RefSeq" id="WP_328830069.1">
    <property type="nucleotide sequence ID" value="NZ_CP163431.1"/>
</dbReference>
<accession>A0AB39MFF9</accession>
<evidence type="ECO:0000313" key="2">
    <source>
        <dbReference type="EMBL" id="XDQ03678.1"/>
    </source>
</evidence>
<feature type="compositionally biased region" description="Basic and acidic residues" evidence="1">
    <location>
        <begin position="114"/>
        <end position="128"/>
    </location>
</feature>
<dbReference type="EMBL" id="CP163431">
    <property type="protein sequence ID" value="XDQ03678.1"/>
    <property type="molecule type" value="Genomic_DNA"/>
</dbReference>
<protein>
    <submittedName>
        <fullName evidence="2">Uncharacterized protein</fullName>
    </submittedName>
</protein>
<organism evidence="2">
    <name type="scientific">Streptomyces sp. R08</name>
    <dbReference type="NCBI Taxonomy" id="3238624"/>
    <lineage>
        <taxon>Bacteria</taxon>
        <taxon>Bacillati</taxon>
        <taxon>Actinomycetota</taxon>
        <taxon>Actinomycetes</taxon>
        <taxon>Kitasatosporales</taxon>
        <taxon>Streptomycetaceae</taxon>
        <taxon>Streptomyces</taxon>
    </lineage>
</organism>